<gene>
    <name evidence="1" type="ORF">M23134_06485</name>
</gene>
<proteinExistence type="predicted"/>
<sequence length="172" mass="19458">MMNDDVDTSLMLRIVTNVLDNDWETAWLKLTTDPGDARLVLPKPIKLRSIHFAVNDAYEAVEKHKQEAVNIAYWDEREAYLIQALGKPVSVAVKEELQAELDGIIEKKRDLLHRNLASPLGPPNLVQQYGSVARCLVDVLKINDPESVIENALIHDIGQLFKQRIANTIRPE</sequence>
<dbReference type="Proteomes" id="UP000004095">
    <property type="component" value="Unassembled WGS sequence"/>
</dbReference>
<dbReference type="AlphaFoldDB" id="A1ZYS4"/>
<evidence type="ECO:0000313" key="2">
    <source>
        <dbReference type="Proteomes" id="UP000004095"/>
    </source>
</evidence>
<protein>
    <submittedName>
        <fullName evidence="1">Uncharacterized protein</fullName>
    </submittedName>
</protein>
<dbReference type="EMBL" id="AAWS01000068">
    <property type="protein sequence ID" value="EAY24498.1"/>
    <property type="molecule type" value="Genomic_DNA"/>
</dbReference>
<comment type="caution">
    <text evidence="1">The sequence shown here is derived from an EMBL/GenBank/DDBJ whole genome shotgun (WGS) entry which is preliminary data.</text>
</comment>
<name>A1ZYS4_MICM2</name>
<reference evidence="1 2" key="1">
    <citation type="submission" date="2007-01" db="EMBL/GenBank/DDBJ databases">
        <authorList>
            <person name="Haygood M."/>
            <person name="Podell S."/>
            <person name="Anderson C."/>
            <person name="Hopkinson B."/>
            <person name="Roe K."/>
            <person name="Barbeau K."/>
            <person name="Gaasterland T."/>
            <person name="Ferriera S."/>
            <person name="Johnson J."/>
            <person name="Kravitz S."/>
            <person name="Beeson K."/>
            <person name="Sutton G."/>
            <person name="Rogers Y.-H."/>
            <person name="Friedman R."/>
            <person name="Frazier M."/>
            <person name="Venter J.C."/>
        </authorList>
    </citation>
    <scope>NUCLEOTIDE SEQUENCE [LARGE SCALE GENOMIC DNA]</scope>
    <source>
        <strain evidence="1 2">ATCC 23134</strain>
    </source>
</reference>
<accession>A1ZYS4</accession>
<organism evidence="1 2">
    <name type="scientific">Microscilla marina ATCC 23134</name>
    <dbReference type="NCBI Taxonomy" id="313606"/>
    <lineage>
        <taxon>Bacteria</taxon>
        <taxon>Pseudomonadati</taxon>
        <taxon>Bacteroidota</taxon>
        <taxon>Cytophagia</taxon>
        <taxon>Cytophagales</taxon>
        <taxon>Microscillaceae</taxon>
        <taxon>Microscilla</taxon>
    </lineage>
</organism>
<keyword evidence="2" id="KW-1185">Reference proteome</keyword>
<evidence type="ECO:0000313" key="1">
    <source>
        <dbReference type="EMBL" id="EAY24498.1"/>
    </source>
</evidence>
<dbReference type="RefSeq" id="WP_002704744.1">
    <property type="nucleotide sequence ID" value="NZ_AAWS01000068.1"/>
</dbReference>